<dbReference type="InterPro" id="IPR006045">
    <property type="entry name" value="Cupin_1"/>
</dbReference>
<feature type="binding site" evidence="8">
    <location>
        <position position="106"/>
    </location>
    <ligand>
        <name>Mn(2+)</name>
        <dbReference type="ChEBI" id="CHEBI:29035"/>
    </ligand>
</feature>
<evidence type="ECO:0000256" key="3">
    <source>
        <dbReference type="ARBA" id="ARBA00022523"/>
    </source>
</evidence>
<evidence type="ECO:0000313" key="12">
    <source>
        <dbReference type="EMBL" id="KAH6827540.1"/>
    </source>
</evidence>
<comment type="caution">
    <text evidence="12">The sequence shown here is derived from an EMBL/GenBank/DDBJ whole genome shotgun (WGS) entry which is preliminary data.</text>
</comment>
<evidence type="ECO:0000256" key="5">
    <source>
        <dbReference type="ARBA" id="ARBA00022723"/>
    </source>
</evidence>
<evidence type="ECO:0000313" key="13">
    <source>
        <dbReference type="Proteomes" id="UP001190926"/>
    </source>
</evidence>
<dbReference type="PANTHER" id="PTHR31238">
    <property type="entry name" value="GERMIN-LIKE PROTEIN SUBFAMILY 3 MEMBER 3"/>
    <property type="match status" value="1"/>
</dbReference>
<dbReference type="SMART" id="SM00835">
    <property type="entry name" value="Cupin_1"/>
    <property type="match status" value="1"/>
</dbReference>
<dbReference type="AlphaFoldDB" id="A0AAD4J5F1"/>
<sequence>MASKNAILLITLALFNFMCISFAFDTTPLQDFCVGTSQFGACKDPATVTPNDFFLSGLHLPGNTSNPYGASVTVVSSTTVPGLNGLGLTFMRADLAVGGFFPPHFHSRATELVVVLEGSMEVGFITSYPQYKYFSKVLNKGDVFVVPVGLVHNVRNLNKGNSVAMVAFNSQNPGITNLPNAIFAAKPAVDSGYLAGAFQLDKKTIEYLQRKF</sequence>
<feature type="binding site" evidence="7">
    <location>
        <position position="111"/>
    </location>
    <ligand>
        <name>oxalate</name>
        <dbReference type="ChEBI" id="CHEBI:30623"/>
    </ligand>
</feature>
<dbReference type="GO" id="GO:0048046">
    <property type="term" value="C:apoplast"/>
    <property type="evidence" value="ECO:0007669"/>
    <property type="project" value="UniProtKB-SubCell"/>
</dbReference>
<keyword evidence="3 10" id="KW-0052">Apoplast</keyword>
<accession>A0AAD4J5F1</accession>
<protein>
    <recommendedName>
        <fullName evidence="10">Germin-like protein</fullName>
    </recommendedName>
</protein>
<evidence type="ECO:0000256" key="6">
    <source>
        <dbReference type="ARBA" id="ARBA00023211"/>
    </source>
</evidence>
<dbReference type="SUPFAM" id="SSF51182">
    <property type="entry name" value="RmlC-like cupins"/>
    <property type="match status" value="1"/>
</dbReference>
<evidence type="ECO:0000256" key="8">
    <source>
        <dbReference type="PIRSR" id="PIRSR601929-2"/>
    </source>
</evidence>
<dbReference type="CDD" id="cd02241">
    <property type="entry name" value="cupin_OxOx"/>
    <property type="match status" value="1"/>
</dbReference>
<evidence type="ECO:0000256" key="9">
    <source>
        <dbReference type="PIRSR" id="PIRSR601929-3"/>
    </source>
</evidence>
<gene>
    <name evidence="12" type="ORF">C2S53_007885</name>
</gene>
<proteinExistence type="inferred from homology"/>
<evidence type="ECO:0000256" key="7">
    <source>
        <dbReference type="PIRSR" id="PIRSR601929-1"/>
    </source>
</evidence>
<dbReference type="InterPro" id="IPR011051">
    <property type="entry name" value="RmlC_Cupin_sf"/>
</dbReference>
<keyword evidence="13" id="KW-1185">Reference proteome</keyword>
<dbReference type="Proteomes" id="UP001190926">
    <property type="component" value="Unassembled WGS sequence"/>
</dbReference>
<keyword evidence="4 10" id="KW-0964">Secreted</keyword>
<feature type="binding site" evidence="7">
    <location>
        <position position="106"/>
    </location>
    <ligand>
        <name>oxalate</name>
        <dbReference type="ChEBI" id="CHEBI:30623"/>
    </ligand>
</feature>
<feature type="binding site" evidence="8">
    <location>
        <position position="152"/>
    </location>
    <ligand>
        <name>Mn(2+)</name>
        <dbReference type="ChEBI" id="CHEBI:29035"/>
    </ligand>
</feature>
<dbReference type="PRINTS" id="PR00325">
    <property type="entry name" value="GERMIN"/>
</dbReference>
<keyword evidence="10" id="KW-0732">Signal</keyword>
<keyword evidence="5 7" id="KW-0479">Metal-binding</keyword>
<dbReference type="Pfam" id="PF00190">
    <property type="entry name" value="Cupin_1"/>
    <property type="match status" value="1"/>
</dbReference>
<keyword evidence="6 7" id="KW-0464">Manganese</keyword>
<keyword evidence="9" id="KW-1015">Disulfide bond</keyword>
<feature type="binding site" evidence="8">
    <location>
        <position position="111"/>
    </location>
    <ligand>
        <name>Mn(2+)</name>
        <dbReference type="ChEBI" id="CHEBI:29035"/>
    </ligand>
</feature>
<dbReference type="InterPro" id="IPR001929">
    <property type="entry name" value="Germin"/>
</dbReference>
<evidence type="ECO:0000256" key="2">
    <source>
        <dbReference type="ARBA" id="ARBA00007456"/>
    </source>
</evidence>
<reference evidence="12 13" key="1">
    <citation type="journal article" date="2021" name="Nat. Commun.">
        <title>Incipient diploidization of the medicinal plant Perilla within 10,000 years.</title>
        <authorList>
            <person name="Zhang Y."/>
            <person name="Shen Q."/>
            <person name="Leng L."/>
            <person name="Zhang D."/>
            <person name="Chen S."/>
            <person name="Shi Y."/>
            <person name="Ning Z."/>
            <person name="Chen S."/>
        </authorList>
    </citation>
    <scope>NUCLEOTIDE SEQUENCE [LARGE SCALE GENOMIC DNA]</scope>
    <source>
        <strain evidence="13">cv. PC099</strain>
    </source>
</reference>
<evidence type="ECO:0000259" key="11">
    <source>
        <dbReference type="SMART" id="SM00835"/>
    </source>
</evidence>
<evidence type="ECO:0000256" key="10">
    <source>
        <dbReference type="RuleBase" id="RU366015"/>
    </source>
</evidence>
<name>A0AAD4J5F1_PERFH</name>
<evidence type="ECO:0000256" key="1">
    <source>
        <dbReference type="ARBA" id="ARBA00004271"/>
    </source>
</evidence>
<feature type="disulfide bond" evidence="9">
    <location>
        <begin position="33"/>
        <end position="42"/>
    </location>
</feature>
<feature type="signal peptide" evidence="10">
    <location>
        <begin position="1"/>
        <end position="23"/>
    </location>
</feature>
<feature type="domain" description="Cupin type-1" evidence="11">
    <location>
        <begin position="56"/>
        <end position="206"/>
    </location>
</feature>
<dbReference type="EMBL" id="SDAM02000148">
    <property type="protein sequence ID" value="KAH6827540.1"/>
    <property type="molecule type" value="Genomic_DNA"/>
</dbReference>
<feature type="chain" id="PRO_5041784015" description="Germin-like protein" evidence="10">
    <location>
        <begin position="24"/>
        <end position="212"/>
    </location>
</feature>
<feature type="binding site" evidence="8">
    <location>
        <position position="104"/>
    </location>
    <ligand>
        <name>Mn(2+)</name>
        <dbReference type="ChEBI" id="CHEBI:29035"/>
    </ligand>
</feature>
<dbReference type="Gene3D" id="2.60.120.10">
    <property type="entry name" value="Jelly Rolls"/>
    <property type="match status" value="1"/>
</dbReference>
<dbReference type="GO" id="GO:0030145">
    <property type="term" value="F:manganese ion binding"/>
    <property type="evidence" value="ECO:0007669"/>
    <property type="project" value="UniProtKB-UniRule"/>
</dbReference>
<comment type="similarity">
    <text evidence="2 10">Belongs to the germin family.</text>
</comment>
<organism evidence="12 13">
    <name type="scientific">Perilla frutescens var. hirtella</name>
    <name type="common">Perilla citriodora</name>
    <name type="synonym">Perilla setoyensis</name>
    <dbReference type="NCBI Taxonomy" id="608512"/>
    <lineage>
        <taxon>Eukaryota</taxon>
        <taxon>Viridiplantae</taxon>
        <taxon>Streptophyta</taxon>
        <taxon>Embryophyta</taxon>
        <taxon>Tracheophyta</taxon>
        <taxon>Spermatophyta</taxon>
        <taxon>Magnoliopsida</taxon>
        <taxon>eudicotyledons</taxon>
        <taxon>Gunneridae</taxon>
        <taxon>Pentapetalae</taxon>
        <taxon>asterids</taxon>
        <taxon>lamiids</taxon>
        <taxon>Lamiales</taxon>
        <taxon>Lamiaceae</taxon>
        <taxon>Nepetoideae</taxon>
        <taxon>Elsholtzieae</taxon>
        <taxon>Perilla</taxon>
    </lineage>
</organism>
<dbReference type="InterPro" id="IPR014710">
    <property type="entry name" value="RmlC-like_jellyroll"/>
</dbReference>
<comment type="subcellular location">
    <subcellularLocation>
        <location evidence="1 10">Secreted</location>
        <location evidence="1 10">Extracellular space</location>
        <location evidence="1 10">Apoplast</location>
    </subcellularLocation>
</comment>
<evidence type="ECO:0000256" key="4">
    <source>
        <dbReference type="ARBA" id="ARBA00022525"/>
    </source>
</evidence>